<dbReference type="RefSeq" id="XP_012899468.1">
    <property type="nucleotide sequence ID" value="XM_013044014.1"/>
</dbReference>
<feature type="domain" description="Helicase ATP-binding" evidence="7">
    <location>
        <begin position="1"/>
        <end position="138"/>
    </location>
</feature>
<dbReference type="EC" id="3.6.4.13" evidence="2"/>
<dbReference type="SUPFAM" id="SSF52540">
    <property type="entry name" value="P-loop containing nucleoside triphosphate hydrolases"/>
    <property type="match status" value="1"/>
</dbReference>
<dbReference type="Gene3D" id="1.20.120.1080">
    <property type="match status" value="1"/>
</dbReference>
<dbReference type="GO" id="GO:0005524">
    <property type="term" value="F:ATP binding"/>
    <property type="evidence" value="ECO:0007669"/>
    <property type="project" value="UniProtKB-KW"/>
</dbReference>
<evidence type="ECO:0000259" key="8">
    <source>
        <dbReference type="PROSITE" id="PS51194"/>
    </source>
</evidence>
<feature type="domain" description="Helicase C-terminal" evidence="8">
    <location>
        <begin position="160"/>
        <end position="341"/>
    </location>
</feature>
<evidence type="ECO:0000256" key="4">
    <source>
        <dbReference type="ARBA" id="ARBA00022801"/>
    </source>
</evidence>
<gene>
    <name evidence="9" type="ORF">GSBLH_T00005024001</name>
</gene>
<dbReference type="PANTHER" id="PTHR18934">
    <property type="entry name" value="ATP-DEPENDENT RNA HELICASE"/>
    <property type="match status" value="1"/>
</dbReference>
<protein>
    <recommendedName>
        <fullName evidence="2">RNA helicase</fullName>
        <ecNumber evidence="2">3.6.4.13</ecNumber>
    </recommendedName>
</protein>
<dbReference type="CDD" id="cd17917">
    <property type="entry name" value="DEXHc_RHA-like"/>
    <property type="match status" value="1"/>
</dbReference>
<reference evidence="9" key="1">
    <citation type="submission" date="2010-02" db="EMBL/GenBank/DDBJ databases">
        <title>Sequencing and annotation of the Blastocystis hominis genome.</title>
        <authorList>
            <person name="Wincker P."/>
        </authorList>
    </citation>
    <scope>NUCLEOTIDE SEQUENCE</scope>
    <source>
        <strain evidence="9">Singapore isolate B</strain>
    </source>
</reference>
<organism evidence="9">
    <name type="scientific">Blastocystis hominis</name>
    <dbReference type="NCBI Taxonomy" id="12968"/>
    <lineage>
        <taxon>Eukaryota</taxon>
        <taxon>Sar</taxon>
        <taxon>Stramenopiles</taxon>
        <taxon>Bigyra</taxon>
        <taxon>Opalozoa</taxon>
        <taxon>Opalinata</taxon>
        <taxon>Blastocystidae</taxon>
        <taxon>Blastocystis</taxon>
    </lineage>
</organism>
<dbReference type="InterPro" id="IPR001650">
    <property type="entry name" value="Helicase_C-like"/>
</dbReference>
<dbReference type="Proteomes" id="UP000008312">
    <property type="component" value="Unassembled WGS sequence"/>
</dbReference>
<dbReference type="AlphaFoldDB" id="D8MBI1"/>
<accession>D8MBI1</accession>
<name>D8MBI1_BLAHO</name>
<sequence>MLYQNGFLKEGAVVVSQPRRVAAINLARRVAEELDVEFGKEVGYTIRFDDFSDTSTKIRYITDGCLVKELISDPTLSRYSVIMLDEAHERSINSDILFGLCKRLLAQRPSLRLLISSATLDISHFQQFYPGSVALSIPGRLFPVAVFHSKSALAESQDEAIDRSLRALQQIHRREPGHVLLFLPGQFEIEKAAKIVEDWYQAELRNDPSFPRLVVLPLYAALPAEQQARAFRAASPGTRKVVIATNIAETSVTIPGIRYVIDPGFSREKSFDPRTGMDSLETTRISRGAAQQRAGRAGRTGPGKCFRLYSSAEYARMRESAEPEIRRASLVSTMLYLKVLGIDDVLAFEYLDAPAPEAISLALKQLLIVGALDDAGRVTPLGRRLSALPLDPQLGKTLLLACEEGCADEAIAMSAMLSVEKVFHAIAPRERASERAQRIARRQKRLSSELGDHFTFLNVFMKFKTRSHGRAWCDDHGVHYQSMRTALSIYRQLGDALRAGGMDVEKRAGDVIAALQKVLVEGSSLTLARKCRNDVYRTLIDVFENEGTRIGEIHPSSSLVWNDNYPQYIVYQELVASTRSYYRNCCEVREEDVVEVLKRIKAMKNVKLSGGSELVFYKSNGEKIETDREVEKTKVETEKATKSMLTESRFERMWVRRR</sequence>
<dbReference type="Pfam" id="PF21010">
    <property type="entry name" value="HA2_C"/>
    <property type="match status" value="1"/>
</dbReference>
<evidence type="ECO:0000256" key="1">
    <source>
        <dbReference type="ARBA" id="ARBA00008792"/>
    </source>
</evidence>
<dbReference type="GO" id="GO:0003723">
    <property type="term" value="F:RNA binding"/>
    <property type="evidence" value="ECO:0007669"/>
    <property type="project" value="TreeGrafter"/>
</dbReference>
<dbReference type="SMART" id="SM00847">
    <property type="entry name" value="HA2"/>
    <property type="match status" value="1"/>
</dbReference>
<dbReference type="InterPro" id="IPR014001">
    <property type="entry name" value="Helicase_ATP-bd"/>
</dbReference>
<keyword evidence="6" id="KW-0067">ATP-binding</keyword>
<dbReference type="GO" id="GO:0016787">
    <property type="term" value="F:hydrolase activity"/>
    <property type="evidence" value="ECO:0007669"/>
    <property type="project" value="UniProtKB-KW"/>
</dbReference>
<dbReference type="Pfam" id="PF00271">
    <property type="entry name" value="Helicase_C"/>
    <property type="match status" value="1"/>
</dbReference>
<evidence type="ECO:0000256" key="2">
    <source>
        <dbReference type="ARBA" id="ARBA00012552"/>
    </source>
</evidence>
<evidence type="ECO:0000256" key="5">
    <source>
        <dbReference type="ARBA" id="ARBA00022806"/>
    </source>
</evidence>
<dbReference type="OMA" id="PECERTN"/>
<dbReference type="GO" id="GO:0003724">
    <property type="term" value="F:RNA helicase activity"/>
    <property type="evidence" value="ECO:0007669"/>
    <property type="project" value="UniProtKB-EC"/>
</dbReference>
<dbReference type="Pfam" id="PF04408">
    <property type="entry name" value="WHD_HA2"/>
    <property type="match status" value="1"/>
</dbReference>
<dbReference type="OrthoDB" id="10253254at2759"/>
<keyword evidence="10" id="KW-1185">Reference proteome</keyword>
<dbReference type="InParanoid" id="D8MBI1"/>
<evidence type="ECO:0000313" key="9">
    <source>
        <dbReference type="EMBL" id="CBK25420.2"/>
    </source>
</evidence>
<dbReference type="PROSITE" id="PS51194">
    <property type="entry name" value="HELICASE_CTER"/>
    <property type="match status" value="1"/>
</dbReference>
<evidence type="ECO:0000259" key="7">
    <source>
        <dbReference type="PROSITE" id="PS51192"/>
    </source>
</evidence>
<dbReference type="InterPro" id="IPR007502">
    <property type="entry name" value="Helicase-assoc_dom"/>
</dbReference>
<dbReference type="GeneID" id="24922007"/>
<keyword evidence="4" id="KW-0378">Hydrolase</keyword>
<dbReference type="InterPro" id="IPR027417">
    <property type="entry name" value="P-loop_NTPase"/>
</dbReference>
<dbReference type="InterPro" id="IPR002464">
    <property type="entry name" value="DNA/RNA_helicase_DEAH_CS"/>
</dbReference>
<evidence type="ECO:0000256" key="6">
    <source>
        <dbReference type="ARBA" id="ARBA00022840"/>
    </source>
</evidence>
<dbReference type="InterPro" id="IPR011709">
    <property type="entry name" value="DEAD-box_helicase_OB_fold"/>
</dbReference>
<dbReference type="PROSITE" id="PS51192">
    <property type="entry name" value="HELICASE_ATP_BIND_1"/>
    <property type="match status" value="1"/>
</dbReference>
<evidence type="ECO:0000256" key="3">
    <source>
        <dbReference type="ARBA" id="ARBA00022741"/>
    </source>
</evidence>
<dbReference type="CDD" id="cd18791">
    <property type="entry name" value="SF2_C_RHA"/>
    <property type="match status" value="1"/>
</dbReference>
<dbReference type="SMART" id="SM00490">
    <property type="entry name" value="HELICc"/>
    <property type="match status" value="1"/>
</dbReference>
<dbReference type="Gene3D" id="3.40.50.300">
    <property type="entry name" value="P-loop containing nucleotide triphosphate hydrolases"/>
    <property type="match status" value="2"/>
</dbReference>
<keyword evidence="3" id="KW-0547">Nucleotide-binding</keyword>
<dbReference type="InterPro" id="IPR048333">
    <property type="entry name" value="HA2_WH"/>
</dbReference>
<comment type="similarity">
    <text evidence="1">Belongs to the DEAD box helicase family. DEAH subfamily.</text>
</comment>
<dbReference type="Pfam" id="PF07717">
    <property type="entry name" value="OB_NTP_bind"/>
    <property type="match status" value="1"/>
</dbReference>
<dbReference type="PROSITE" id="PS00690">
    <property type="entry name" value="DEAH_ATP_HELICASE"/>
    <property type="match status" value="1"/>
</dbReference>
<dbReference type="EMBL" id="FN668691">
    <property type="protein sequence ID" value="CBK25420.2"/>
    <property type="molecule type" value="Genomic_DNA"/>
</dbReference>
<proteinExistence type="inferred from homology"/>
<keyword evidence="5" id="KW-0347">Helicase</keyword>
<evidence type="ECO:0000313" key="10">
    <source>
        <dbReference type="Proteomes" id="UP000008312"/>
    </source>
</evidence>
<dbReference type="PANTHER" id="PTHR18934:SF99">
    <property type="entry name" value="ATP-DEPENDENT RNA HELICASE DHX37-RELATED"/>
    <property type="match status" value="1"/>
</dbReference>